<dbReference type="InterPro" id="IPR013057">
    <property type="entry name" value="AA_transpt_TM"/>
</dbReference>
<keyword evidence="5 6" id="KW-0472">Membrane</keyword>
<evidence type="ECO:0000256" key="5">
    <source>
        <dbReference type="ARBA" id="ARBA00023136"/>
    </source>
</evidence>
<gene>
    <name evidence="8" type="ORF">BDCG_02245</name>
</gene>
<feature type="transmembrane region" description="Helical" evidence="6">
    <location>
        <begin position="259"/>
        <end position="280"/>
    </location>
</feature>
<evidence type="ECO:0000259" key="7">
    <source>
        <dbReference type="Pfam" id="PF01490"/>
    </source>
</evidence>
<keyword evidence="3 6" id="KW-0812">Transmembrane</keyword>
<dbReference type="Gene3D" id="1.20.1740.10">
    <property type="entry name" value="Amino acid/polyamine transporter I"/>
    <property type="match status" value="1"/>
</dbReference>
<dbReference type="PANTHER" id="PTHR22950">
    <property type="entry name" value="AMINO ACID TRANSPORTER"/>
    <property type="match status" value="1"/>
</dbReference>
<sequence length="483" mass="52341">MSGFSAKGGRFKRRMAVMLDGEEVQIQSGLSERQIPGKIGDIEKIDGGSSTSLPPYEKDVVTQCVDPFGNEDSAEVKYKVLTWWQCGLLMIAETMSLGILALPSAVAALGLVPAIIILLFIGFLATYTGYTIGQFKAAYPHVHSMADAGEILMGRFGRELLGVGQLLFLIFIMGSHVLTFVVMMNTLTDNGTCSIVFGLVGMLVSLILTLPRTLKNVSWLSIISFASIFSAVMITMIAVGVQKPGDGIDAFVTTDIYHAFLAVSNIIFSYSGHVAFFGFASELKNPSDYSKALFTLQGTNTTFYTIAGVVIYYFAGREVASPALSSTGPLISKIAYGVACPTIVIAGVINGHVACKYLYVRIFRGTDHMSRRNWTSIGAWVGLATLLWVIAWIIAEAIPVFNHLLSLITALFASWFTFGLNGWFWLYLNKGRYFSSPRKIVLTLLNVFCVASGALICGLGLYVSGRAINEDTTSAGSFTCSRM</sequence>
<feature type="transmembrane region" description="Helical" evidence="6">
    <location>
        <begin position="81"/>
        <end position="102"/>
    </location>
</feature>
<feature type="transmembrane region" description="Helical" evidence="6">
    <location>
        <begin position="407"/>
        <end position="428"/>
    </location>
</feature>
<dbReference type="EMBL" id="EQ999974">
    <property type="protein sequence ID" value="EEQ87125.2"/>
    <property type="molecule type" value="Genomic_DNA"/>
</dbReference>
<dbReference type="Pfam" id="PF01490">
    <property type="entry name" value="Aa_trans"/>
    <property type="match status" value="1"/>
</dbReference>
<feature type="transmembrane region" description="Helical" evidence="6">
    <location>
        <begin position="292"/>
        <end position="314"/>
    </location>
</feature>
<keyword evidence="4 6" id="KW-1133">Transmembrane helix</keyword>
<dbReference type="RefSeq" id="XP_045274521.1">
    <property type="nucleotide sequence ID" value="XM_045417791.1"/>
</dbReference>
<feature type="transmembrane region" description="Helical" evidence="6">
    <location>
        <begin position="440"/>
        <end position="463"/>
    </location>
</feature>
<evidence type="ECO:0000256" key="2">
    <source>
        <dbReference type="ARBA" id="ARBA00008066"/>
    </source>
</evidence>
<evidence type="ECO:0000256" key="1">
    <source>
        <dbReference type="ARBA" id="ARBA00004141"/>
    </source>
</evidence>
<feature type="transmembrane region" description="Helical" evidence="6">
    <location>
        <begin position="217"/>
        <end position="239"/>
    </location>
</feature>
<organism evidence="8 9">
    <name type="scientific">Ajellomyces dermatitidis (strain ER-3 / ATCC MYA-2586)</name>
    <name type="common">Blastomyces dermatitidis</name>
    <dbReference type="NCBI Taxonomy" id="559297"/>
    <lineage>
        <taxon>Eukaryota</taxon>
        <taxon>Fungi</taxon>
        <taxon>Dikarya</taxon>
        <taxon>Ascomycota</taxon>
        <taxon>Pezizomycotina</taxon>
        <taxon>Eurotiomycetes</taxon>
        <taxon>Eurotiomycetidae</taxon>
        <taxon>Onygenales</taxon>
        <taxon>Ajellomycetaceae</taxon>
        <taxon>Blastomyces</taxon>
    </lineage>
</organism>
<dbReference type="Proteomes" id="UP000002039">
    <property type="component" value="Unassembled WGS sequence"/>
</dbReference>
<dbReference type="PANTHER" id="PTHR22950:SF479">
    <property type="entry name" value="AMINO ACID TRANSPORTER (EUROFUNG)-RELATED"/>
    <property type="match status" value="1"/>
</dbReference>
<feature type="domain" description="Amino acid transporter transmembrane" evidence="7">
    <location>
        <begin position="81"/>
        <end position="463"/>
    </location>
</feature>
<dbReference type="GeneID" id="69024716"/>
<feature type="transmembrane region" description="Helical" evidence="6">
    <location>
        <begin position="374"/>
        <end position="395"/>
    </location>
</feature>
<feature type="transmembrane region" description="Helical" evidence="6">
    <location>
        <begin position="160"/>
        <end position="182"/>
    </location>
</feature>
<protein>
    <submittedName>
        <fullName evidence="8">Amino acid transporter</fullName>
    </submittedName>
</protein>
<feature type="transmembrane region" description="Helical" evidence="6">
    <location>
        <begin position="334"/>
        <end position="353"/>
    </location>
</feature>
<proteinExistence type="inferred from homology"/>
<evidence type="ECO:0000256" key="6">
    <source>
        <dbReference type="SAM" id="Phobius"/>
    </source>
</evidence>
<comment type="similarity">
    <text evidence="2">Belongs to the amino acid/polyamine transporter 2 family.</text>
</comment>
<comment type="subcellular location">
    <subcellularLocation>
        <location evidence="1">Membrane</location>
        <topology evidence="1">Multi-pass membrane protein</topology>
    </subcellularLocation>
</comment>
<evidence type="ECO:0000313" key="8">
    <source>
        <dbReference type="EMBL" id="EEQ87125.2"/>
    </source>
</evidence>
<accession>A0ABP2EVU3</accession>
<reference evidence="9" key="1">
    <citation type="journal article" date="2015" name="PLoS Genet.">
        <title>The dynamic genome and transcriptome of the human fungal pathogen Blastomyces and close relative Emmonsia.</title>
        <authorList>
            <person name="Munoz J.F."/>
            <person name="Gauthier G.M."/>
            <person name="Desjardins C.A."/>
            <person name="Gallo J.E."/>
            <person name="Holder J."/>
            <person name="Sullivan T.D."/>
            <person name="Marty A.J."/>
            <person name="Carmen J.C."/>
            <person name="Chen Z."/>
            <person name="Ding L."/>
            <person name="Gujja S."/>
            <person name="Magrini V."/>
            <person name="Misas E."/>
            <person name="Mitreva M."/>
            <person name="Priest M."/>
            <person name="Saif S."/>
            <person name="Whiston E.A."/>
            <person name="Young S."/>
            <person name="Zeng Q."/>
            <person name="Goldman W.E."/>
            <person name="Mardis E.R."/>
            <person name="Taylor J.W."/>
            <person name="McEwen J.G."/>
            <person name="Clay O.K."/>
            <person name="Klein B.S."/>
            <person name="Cuomo C.A."/>
        </authorList>
    </citation>
    <scope>NUCLEOTIDE SEQUENCE [LARGE SCALE GENOMIC DNA]</scope>
    <source>
        <strain evidence="9">ER-3 / ATCC MYA-2586</strain>
    </source>
</reference>
<evidence type="ECO:0000256" key="3">
    <source>
        <dbReference type="ARBA" id="ARBA00022692"/>
    </source>
</evidence>
<feature type="transmembrane region" description="Helical" evidence="6">
    <location>
        <begin position="108"/>
        <end position="130"/>
    </location>
</feature>
<name>A0ABP2EVU3_AJEDR</name>
<evidence type="ECO:0000313" key="9">
    <source>
        <dbReference type="Proteomes" id="UP000002039"/>
    </source>
</evidence>
<keyword evidence="9" id="KW-1185">Reference proteome</keyword>
<evidence type="ECO:0000256" key="4">
    <source>
        <dbReference type="ARBA" id="ARBA00022989"/>
    </source>
</evidence>
<feature type="transmembrane region" description="Helical" evidence="6">
    <location>
        <begin position="194"/>
        <end position="210"/>
    </location>
</feature>